<name>A0A0J9T281_PLAV1</name>
<organism evidence="2 3">
    <name type="scientific">Plasmodium vivax (strain Brazil I)</name>
    <dbReference type="NCBI Taxonomy" id="1033975"/>
    <lineage>
        <taxon>Eukaryota</taxon>
        <taxon>Sar</taxon>
        <taxon>Alveolata</taxon>
        <taxon>Apicomplexa</taxon>
        <taxon>Aconoidasida</taxon>
        <taxon>Haemosporida</taxon>
        <taxon>Plasmodiidae</taxon>
        <taxon>Plasmodium</taxon>
        <taxon>Plasmodium (Plasmodium)</taxon>
    </lineage>
</organism>
<evidence type="ECO:0000256" key="1">
    <source>
        <dbReference type="SAM" id="MobiDB-lite"/>
    </source>
</evidence>
<evidence type="ECO:0000313" key="3">
    <source>
        <dbReference type="Proteomes" id="UP000053327"/>
    </source>
</evidence>
<dbReference type="AlphaFoldDB" id="A0A0J9T281"/>
<feature type="region of interest" description="Disordered" evidence="1">
    <location>
        <begin position="1"/>
        <end position="36"/>
    </location>
</feature>
<evidence type="ECO:0000313" key="2">
    <source>
        <dbReference type="EMBL" id="KMZ89136.1"/>
    </source>
</evidence>
<accession>A0A0J9T281</accession>
<protein>
    <recommendedName>
        <fullName evidence="4">26 proteasome complex subunit DSS1</fullName>
    </recommendedName>
</protein>
<dbReference type="EMBL" id="KQ234729">
    <property type="protein sequence ID" value="KMZ89136.1"/>
    <property type="molecule type" value="Genomic_DNA"/>
</dbReference>
<dbReference type="Proteomes" id="UP000053327">
    <property type="component" value="Unassembled WGS sequence"/>
</dbReference>
<gene>
    <name evidence="2" type="ORF">PVBG_03100</name>
</gene>
<evidence type="ECO:0008006" key="4">
    <source>
        <dbReference type="Google" id="ProtNLM"/>
    </source>
</evidence>
<proteinExistence type="predicted"/>
<feature type="compositionally biased region" description="Polar residues" evidence="1">
    <location>
        <begin position="1"/>
        <end position="11"/>
    </location>
</feature>
<reference evidence="2 3" key="1">
    <citation type="submission" date="2011-08" db="EMBL/GenBank/DDBJ databases">
        <title>The Genome Sequence of Plasmodium vivax Brazil I.</title>
        <authorList>
            <consortium name="The Broad Institute Genome Sequencing Platform"/>
            <consortium name="The Broad Institute Genome Sequencing Center for Infectious Disease"/>
            <person name="Neafsey D."/>
            <person name="Carlton J."/>
            <person name="Barnwell J."/>
            <person name="Collins W."/>
            <person name="Escalante A."/>
            <person name="Mullikin J."/>
            <person name="Saul A."/>
            <person name="Guigo R."/>
            <person name="Camara F."/>
            <person name="Young S.K."/>
            <person name="Zeng Q."/>
            <person name="Gargeya S."/>
            <person name="Fitzgerald M."/>
            <person name="Haas B."/>
            <person name="Abouelleil A."/>
            <person name="Alvarado L."/>
            <person name="Arachchi H.M."/>
            <person name="Berlin A."/>
            <person name="Brown A."/>
            <person name="Chapman S.B."/>
            <person name="Chen Z."/>
            <person name="Dunbar C."/>
            <person name="Freedman E."/>
            <person name="Gearin G."/>
            <person name="Gellesch M."/>
            <person name="Goldberg J."/>
            <person name="Griggs A."/>
            <person name="Gujja S."/>
            <person name="Heiman D."/>
            <person name="Howarth C."/>
            <person name="Larson L."/>
            <person name="Lui A."/>
            <person name="MacDonald P.J.P."/>
            <person name="Montmayeur A."/>
            <person name="Murphy C."/>
            <person name="Neiman D."/>
            <person name="Pearson M."/>
            <person name="Priest M."/>
            <person name="Roberts A."/>
            <person name="Saif S."/>
            <person name="Shea T."/>
            <person name="Shenoy N."/>
            <person name="Sisk P."/>
            <person name="Stolte C."/>
            <person name="Sykes S."/>
            <person name="Wortman J."/>
            <person name="Nusbaum C."/>
            <person name="Birren B."/>
        </authorList>
    </citation>
    <scope>NUCLEOTIDE SEQUENCE [LARGE SCALE GENOMIC DNA]</scope>
    <source>
        <strain evidence="2 3">Brazil I</strain>
    </source>
</reference>
<sequence>MPKNTPESGNVNDPMKDVKDGKADAKPNDLNDDNVYIFDEPDDELEEFEEMGSTAHNVDTDLENWEEDWGAAGWDDDDDDDDKFILKVESELQNFKATLDAEKDLKK</sequence>
<feature type="compositionally biased region" description="Basic and acidic residues" evidence="1">
    <location>
        <begin position="14"/>
        <end position="29"/>
    </location>
</feature>
<dbReference type="OrthoDB" id="372706at2759"/>